<dbReference type="Proteomes" id="UP000315540">
    <property type="component" value="Unassembled WGS sequence"/>
</dbReference>
<proteinExistence type="inferred from homology"/>
<dbReference type="InterPro" id="IPR051906">
    <property type="entry name" value="TolC-like"/>
</dbReference>
<evidence type="ECO:0000256" key="5">
    <source>
        <dbReference type="ARBA" id="ARBA00022692"/>
    </source>
</evidence>
<evidence type="ECO:0000256" key="6">
    <source>
        <dbReference type="ARBA" id="ARBA00023136"/>
    </source>
</evidence>
<evidence type="ECO:0000313" key="10">
    <source>
        <dbReference type="Proteomes" id="UP000315540"/>
    </source>
</evidence>
<evidence type="ECO:0000256" key="3">
    <source>
        <dbReference type="ARBA" id="ARBA00022448"/>
    </source>
</evidence>
<accession>A0A504J7U6</accession>
<comment type="similarity">
    <text evidence="2">Belongs to the outer membrane factor (OMF) (TC 1.B.17) family.</text>
</comment>
<gene>
    <name evidence="9" type="ORF">FHK87_04855</name>
</gene>
<dbReference type="InterPro" id="IPR003423">
    <property type="entry name" value="OMP_efflux"/>
</dbReference>
<dbReference type="Gene3D" id="1.20.1600.10">
    <property type="entry name" value="Outer membrane efflux proteins (OEP)"/>
    <property type="match status" value="1"/>
</dbReference>
<comment type="caution">
    <text evidence="9">The sequence shown here is derived from an EMBL/GenBank/DDBJ whole genome shotgun (WGS) entry which is preliminary data.</text>
</comment>
<organism evidence="9 10">
    <name type="scientific">Aquimarina algicola</name>
    <dbReference type="NCBI Taxonomy" id="2589995"/>
    <lineage>
        <taxon>Bacteria</taxon>
        <taxon>Pseudomonadati</taxon>
        <taxon>Bacteroidota</taxon>
        <taxon>Flavobacteriia</taxon>
        <taxon>Flavobacteriales</taxon>
        <taxon>Flavobacteriaceae</taxon>
        <taxon>Aquimarina</taxon>
    </lineage>
</organism>
<dbReference type="SUPFAM" id="SSF56954">
    <property type="entry name" value="Outer membrane efflux proteins (OEP)"/>
    <property type="match status" value="1"/>
</dbReference>
<comment type="subcellular location">
    <subcellularLocation>
        <location evidence="1">Cell outer membrane</location>
    </subcellularLocation>
</comment>
<keyword evidence="3" id="KW-0813">Transport</keyword>
<dbReference type="GO" id="GO:0009279">
    <property type="term" value="C:cell outer membrane"/>
    <property type="evidence" value="ECO:0007669"/>
    <property type="project" value="UniProtKB-SubCell"/>
</dbReference>
<evidence type="ECO:0000256" key="1">
    <source>
        <dbReference type="ARBA" id="ARBA00004442"/>
    </source>
</evidence>
<dbReference type="PANTHER" id="PTHR30026">
    <property type="entry name" value="OUTER MEMBRANE PROTEIN TOLC"/>
    <property type="match status" value="1"/>
</dbReference>
<dbReference type="GO" id="GO:0015288">
    <property type="term" value="F:porin activity"/>
    <property type="evidence" value="ECO:0007669"/>
    <property type="project" value="TreeGrafter"/>
</dbReference>
<sequence length="781" mass="88258">MKKLFLFFALLSLSLTISAQKKSYQIGVLLETRNEMINTQLKKLQNEIKTVVGEDAIIIFNEKDILINDYKIDIAQKQYDQLINNDVDIILAFGVTYTKIIAQQKEHKKPTILFGAINKDFNTVDLPKEKSNIDNFTYLVEPESYRKDLERLKSLTNFKRVGIIIEKQFIDFLSVNNTFDTILKSLDAEYTLIPFESISDIESNLDDVDAVYLAGGFFMSDTDVKKLSDIFIEKKLPSFTINTTKQVEKGIMATNNPNRIFDQFIRRVSLTIERYINGTPLSEIPVAIDYKPQLTLNYNTAEAIGIPIKYSLINDTNFIGEFDNVLSEEKYSLVEAVNKALNKNLNLQASKKNVELSNQDVKTAKSNYLPNLTASATTNHVDPDVAALGFGQTPEFQTSGNLTLQQTIFSESANANITIQKNLLKAQQETLNAESLNTIFNVSNAYFNTLALKASAQIQKSNLDLTKKNYQIAEQNFEAGQSSKSDMLRFRSQMAQNTQTMIEAVNQLEQGFITLNQLLNNPVETKIDINDVTLDDGIFSEYQYEQLVGLLDDPTTREPFIEFLIQEAKNNSPELKAIGYNLDATERSIKLNGSGRFLPTVQLQGQYNTIFDRSGEGSDPQPGFTLPNNNYNIGVTMSIPIFNRTQTNINRQTSIIQKEQLSINRENTELTINTNIRNGILNVINQITNIRLSKVSEETAKEALELTQVSYSKGAVNVVQLIDAQNNYLNAQLASMTAVYTYLTSALQIERFIAHYFLLSSKEENNALTQRFLQYLNTKTK</sequence>
<protein>
    <recommendedName>
        <fullName evidence="11">TolC family protein</fullName>
    </recommendedName>
</protein>
<evidence type="ECO:0000256" key="8">
    <source>
        <dbReference type="SAM" id="SignalP"/>
    </source>
</evidence>
<dbReference type="EMBL" id="VFWZ01000002">
    <property type="protein sequence ID" value="TPN86936.1"/>
    <property type="molecule type" value="Genomic_DNA"/>
</dbReference>
<evidence type="ECO:0008006" key="11">
    <source>
        <dbReference type="Google" id="ProtNLM"/>
    </source>
</evidence>
<name>A0A504J7U6_9FLAO</name>
<keyword evidence="8" id="KW-0732">Signal</keyword>
<evidence type="ECO:0000256" key="7">
    <source>
        <dbReference type="ARBA" id="ARBA00023237"/>
    </source>
</evidence>
<evidence type="ECO:0000256" key="2">
    <source>
        <dbReference type="ARBA" id="ARBA00007613"/>
    </source>
</evidence>
<dbReference type="AlphaFoldDB" id="A0A504J7U6"/>
<reference evidence="9 10" key="1">
    <citation type="submission" date="2019-06" db="EMBL/GenBank/DDBJ databases">
        <authorList>
            <person name="Meng X."/>
        </authorList>
    </citation>
    <scope>NUCLEOTIDE SEQUENCE [LARGE SCALE GENOMIC DNA]</scope>
    <source>
        <strain evidence="9 10">M625</strain>
    </source>
</reference>
<keyword evidence="10" id="KW-1185">Reference proteome</keyword>
<dbReference type="GO" id="GO:1990281">
    <property type="term" value="C:efflux pump complex"/>
    <property type="evidence" value="ECO:0007669"/>
    <property type="project" value="TreeGrafter"/>
</dbReference>
<keyword evidence="4" id="KW-1134">Transmembrane beta strand</keyword>
<dbReference type="RefSeq" id="WP_140590699.1">
    <property type="nucleotide sequence ID" value="NZ_VFWZ01000002.1"/>
</dbReference>
<dbReference type="GO" id="GO:0015562">
    <property type="term" value="F:efflux transmembrane transporter activity"/>
    <property type="evidence" value="ECO:0007669"/>
    <property type="project" value="InterPro"/>
</dbReference>
<keyword evidence="5" id="KW-0812">Transmembrane</keyword>
<dbReference type="Pfam" id="PF02321">
    <property type="entry name" value="OEP"/>
    <property type="match status" value="2"/>
</dbReference>
<evidence type="ECO:0000256" key="4">
    <source>
        <dbReference type="ARBA" id="ARBA00022452"/>
    </source>
</evidence>
<feature type="signal peptide" evidence="8">
    <location>
        <begin position="1"/>
        <end position="19"/>
    </location>
</feature>
<keyword evidence="6" id="KW-0472">Membrane</keyword>
<evidence type="ECO:0000313" key="9">
    <source>
        <dbReference type="EMBL" id="TPN86936.1"/>
    </source>
</evidence>
<dbReference type="OrthoDB" id="9771205at2"/>
<keyword evidence="7" id="KW-0998">Cell outer membrane</keyword>
<dbReference type="PANTHER" id="PTHR30026:SF20">
    <property type="entry name" value="OUTER MEMBRANE PROTEIN TOLC"/>
    <property type="match status" value="1"/>
</dbReference>
<feature type="chain" id="PRO_5021242878" description="TolC family protein" evidence="8">
    <location>
        <begin position="20"/>
        <end position="781"/>
    </location>
</feature>
<dbReference type="Gene3D" id="3.40.50.2300">
    <property type="match status" value="2"/>
</dbReference>